<accession>A0ABU4C3E8</accession>
<proteinExistence type="predicted"/>
<protein>
    <submittedName>
        <fullName evidence="2">Uncharacterized protein</fullName>
    </submittedName>
</protein>
<reference evidence="2 3" key="1">
    <citation type="submission" date="2023-10" db="EMBL/GenBank/DDBJ databases">
        <title>Development of a sustainable strategy for remediation of hydrocarbon-contaminated territories based on the waste exchange concept.</title>
        <authorList>
            <person name="Krivoruchko A."/>
        </authorList>
    </citation>
    <scope>NUCLEOTIDE SEQUENCE [LARGE SCALE GENOMIC DNA]</scope>
    <source>
        <strain evidence="2 3">IEGM 1203</strain>
    </source>
</reference>
<evidence type="ECO:0000313" key="2">
    <source>
        <dbReference type="EMBL" id="MDV6271030.1"/>
    </source>
</evidence>
<evidence type="ECO:0000256" key="1">
    <source>
        <dbReference type="SAM" id="MobiDB-lite"/>
    </source>
</evidence>
<sequence>MSINRIGTNPVDLRASGSDVLFANAPTGYDLTAVGVMFIAAPGPSRSSAESVFRCPETSQIVGHSGTARRHFCPDPGEGRHQVGQSDVGIDAFVAIGAVGEKDTLGPSDRFPRVTEERAMAVVACRGLIQLVHRRHRTLPGFGTSGPEPGDQHHDVININGRGAECDTNPTSKEKSMTPTVLTISGQARDV</sequence>
<gene>
    <name evidence="2" type="ORF">R3Q16_30850</name>
</gene>
<organism evidence="2 3">
    <name type="scientific">Rhodococcus globerulus</name>
    <dbReference type="NCBI Taxonomy" id="33008"/>
    <lineage>
        <taxon>Bacteria</taxon>
        <taxon>Bacillati</taxon>
        <taxon>Actinomycetota</taxon>
        <taxon>Actinomycetes</taxon>
        <taxon>Mycobacteriales</taxon>
        <taxon>Nocardiaceae</taxon>
        <taxon>Rhodococcus</taxon>
    </lineage>
</organism>
<dbReference type="Proteomes" id="UP001185927">
    <property type="component" value="Unassembled WGS sequence"/>
</dbReference>
<dbReference type="EMBL" id="JAWLKB010000029">
    <property type="protein sequence ID" value="MDV6271030.1"/>
    <property type="molecule type" value="Genomic_DNA"/>
</dbReference>
<feature type="region of interest" description="Disordered" evidence="1">
    <location>
        <begin position="163"/>
        <end position="191"/>
    </location>
</feature>
<dbReference type="RefSeq" id="WP_317545485.1">
    <property type="nucleotide sequence ID" value="NZ_JAWLKB010000029.1"/>
</dbReference>
<keyword evidence="3" id="KW-1185">Reference proteome</keyword>
<evidence type="ECO:0000313" key="3">
    <source>
        <dbReference type="Proteomes" id="UP001185927"/>
    </source>
</evidence>
<feature type="compositionally biased region" description="Polar residues" evidence="1">
    <location>
        <begin position="177"/>
        <end position="191"/>
    </location>
</feature>
<name>A0ABU4C3E8_RHOGO</name>
<comment type="caution">
    <text evidence="2">The sequence shown here is derived from an EMBL/GenBank/DDBJ whole genome shotgun (WGS) entry which is preliminary data.</text>
</comment>